<dbReference type="Gene3D" id="3.30.2090.10">
    <property type="entry name" value="Multidrug efflux transporter AcrB TolC docking domain, DN and DC subdomains"/>
    <property type="match status" value="2"/>
</dbReference>
<dbReference type="Proteomes" id="UP000023067">
    <property type="component" value="Unassembled WGS sequence"/>
</dbReference>
<comment type="caution">
    <text evidence="3">The sequence shown here is derived from an EMBL/GenBank/DDBJ whole genome shotgun (WGS) entry which is preliminary data.</text>
</comment>
<evidence type="ECO:0000313" key="3">
    <source>
        <dbReference type="EMBL" id="EWS79800.1"/>
    </source>
</evidence>
<name>Z9JMY8_9MICO</name>
<dbReference type="PATRIC" id="fig|396014.3.peg.3397"/>
<evidence type="ECO:0000313" key="4">
    <source>
        <dbReference type="Proteomes" id="UP000023067"/>
    </source>
</evidence>
<feature type="transmembrane region" description="Helical" evidence="2">
    <location>
        <begin position="332"/>
        <end position="351"/>
    </location>
</feature>
<keyword evidence="2" id="KW-0812">Transmembrane</keyword>
<evidence type="ECO:0000256" key="2">
    <source>
        <dbReference type="SAM" id="Phobius"/>
    </source>
</evidence>
<dbReference type="SUPFAM" id="SSF82693">
    <property type="entry name" value="Multidrug efflux transporter AcrB pore domain, PN1, PN2, PC1 and PC2 subdomains"/>
    <property type="match status" value="2"/>
</dbReference>
<feature type="transmembrane region" description="Helical" evidence="2">
    <location>
        <begin position="1084"/>
        <end position="1109"/>
    </location>
</feature>
<feature type="transmembrane region" description="Helical" evidence="2">
    <location>
        <begin position="1058"/>
        <end position="1078"/>
    </location>
</feature>
<evidence type="ECO:0000256" key="1">
    <source>
        <dbReference type="SAM" id="MobiDB-lite"/>
    </source>
</evidence>
<sequence length="1267" mass="132978">MTALTRMSLLNRLVVGLIAALVAVFGVVATTSLNQETLPSLSTPGIIVTGVMPGASPDVVEKQVTEPVETALSSVSGIDSVSSDTSTGTMTAIVLWPFGEDEDEMSDSVRSAVDGVKSSLPTGAEVEVVSAAIDDTPVLQVAVAGPGEADQLGERVENTLVPELEGVTGVSRVDVIGRTEQELRITVREQDAEDLDVAATSIPQSLQSAGVVTPAGEGLVDGRTLSIEVGSALGTVEDVEAIPVTTADGDTVALADVADVELVSSERTSIARAGGEDALIVSVVKDKDANVVSVSHGVNEVLERAGPELGDGVSFTTLFDQAPYIEQSIHDLTVEGGLGLLFAVLVILVFLGSFRSTLVAAISIPLSLLVAMIGLWVGGYTLNMLTLGALTIAVGRVVDDSIVVIENIRRRQGTDDLTVPDIVDSVRQVAGAITASTLTTVAVFLPIAFVTGIAGELFSPFAVTVSLALLASLLVALTIVPTVSYWVLRRAPRPLKPAKQQSSDARYEAWQDRQQARAQARYEKAQARIDRRNTARAAKGRALLPDAQREHPLAPTAHGEASTPVDGLQRRLMPAIRTALRHPGRTLALSVVILVVTLGMSGLLRTDLLGSQGQTSLAVTQTLEQGTTLADSEEAARLVEAQLEEDPDVESYVSSIQAATGSGSNSFTVTLRDDSDTVAATSRLRTTMGTLQGAGEIEVQDLASSAVSQDVEIRLTGEDIGDLETASQDVADAAGELDGVESVRSDLAAEQSVIRVDVDRRAAAEQGFTQADVGQAVAAAIDGTPAGTVTLEGTERDIVIAPTHPGAGPEEIAALELPVTPRQTQLAQEAEQDELEAIADERADKAEREAEEAADEQLESAREARDQAEQAVEDAREQREALDDPASLAPQDPAAALEEQREAADEFVEQAEQGYEDAQTAVEELEEAREEQQSDRQEQEELTERQEGLADITGEPVTVGDIATVSQEQVPTTITRQDGTRQVTVSLTPGPDQLNTVSAGVAQLTADTDLPAGVSFVVGGAEEEMMESFSQLGIAMLAAIALVTLVMIATFRSLIEPLILLVSIPFAATGAVLLLLLTDTALGLPSLIGLLMLIGIVVTNAIVLMDLIGKLRAEGMELMDAVLHGTRLRLRPILMTAAATIFALVPMSLGLTGGGMFISQPLAIVVIGGLTSSTVLTLVLVPVLYVLVRGGREKRRARRQARRQAREARAERRARDLAGSEAGEATAAGAAEGEASERPTHRADEQDPARPARRDGEGPADPAPAGA</sequence>
<feature type="transmembrane region" description="Helical" evidence="2">
    <location>
        <begin position="1130"/>
        <end position="1151"/>
    </location>
</feature>
<feature type="region of interest" description="Disordered" evidence="1">
    <location>
        <begin position="540"/>
        <end position="565"/>
    </location>
</feature>
<feature type="compositionally biased region" description="Basic and acidic residues" evidence="1">
    <location>
        <begin position="859"/>
        <end position="882"/>
    </location>
</feature>
<dbReference type="GO" id="GO:0042910">
    <property type="term" value="F:xenobiotic transmembrane transporter activity"/>
    <property type="evidence" value="ECO:0007669"/>
    <property type="project" value="TreeGrafter"/>
</dbReference>
<feature type="compositionally biased region" description="Polar residues" evidence="1">
    <location>
        <begin position="964"/>
        <end position="982"/>
    </location>
</feature>
<feature type="transmembrane region" description="Helical" evidence="2">
    <location>
        <begin position="461"/>
        <end position="488"/>
    </location>
</feature>
<organism evidence="3 4">
    <name type="scientific">Brachybacterium phenoliresistens</name>
    <dbReference type="NCBI Taxonomy" id="396014"/>
    <lineage>
        <taxon>Bacteria</taxon>
        <taxon>Bacillati</taxon>
        <taxon>Actinomycetota</taxon>
        <taxon>Actinomycetes</taxon>
        <taxon>Micrococcales</taxon>
        <taxon>Dermabacteraceae</taxon>
        <taxon>Brachybacterium</taxon>
    </lineage>
</organism>
<dbReference type="RefSeq" id="WP_084148663.1">
    <property type="nucleotide sequence ID" value="NZ_KK070007.1"/>
</dbReference>
<dbReference type="HOGENOM" id="CLU_002755_1_2_11"/>
<dbReference type="Pfam" id="PF00873">
    <property type="entry name" value="ACR_tran"/>
    <property type="match status" value="3"/>
</dbReference>
<dbReference type="PRINTS" id="PR00702">
    <property type="entry name" value="ACRIFLAVINRP"/>
</dbReference>
<feature type="transmembrane region" description="Helical" evidence="2">
    <location>
        <begin position="429"/>
        <end position="455"/>
    </location>
</feature>
<protein>
    <submittedName>
        <fullName evidence="3">Hydrogenase expression protein</fullName>
    </submittedName>
</protein>
<feature type="transmembrane region" description="Helical" evidence="2">
    <location>
        <begin position="586"/>
        <end position="604"/>
    </location>
</feature>
<accession>Z9JMY8</accession>
<feature type="transmembrane region" description="Helical" evidence="2">
    <location>
        <begin position="1032"/>
        <end position="1051"/>
    </location>
</feature>
<feature type="transmembrane region" description="Helical" evidence="2">
    <location>
        <begin position="358"/>
        <end position="378"/>
    </location>
</feature>
<dbReference type="GO" id="GO:0005886">
    <property type="term" value="C:plasma membrane"/>
    <property type="evidence" value="ECO:0007669"/>
    <property type="project" value="TreeGrafter"/>
</dbReference>
<proteinExistence type="predicted"/>
<dbReference type="Gene3D" id="1.20.1640.10">
    <property type="entry name" value="Multidrug efflux transporter AcrB transmembrane domain"/>
    <property type="match status" value="3"/>
</dbReference>
<feature type="region of interest" description="Disordered" evidence="1">
    <location>
        <begin position="843"/>
        <end position="982"/>
    </location>
</feature>
<feature type="compositionally biased region" description="Basic and acidic residues" evidence="1">
    <location>
        <begin position="930"/>
        <end position="948"/>
    </location>
</feature>
<dbReference type="eggNOG" id="COG0841">
    <property type="taxonomic scope" value="Bacteria"/>
</dbReference>
<keyword evidence="4" id="KW-1185">Reference proteome</keyword>
<gene>
    <name evidence="3" type="ORF">BF93_09500</name>
</gene>
<reference evidence="3 4" key="1">
    <citation type="submission" date="2014-02" db="EMBL/GenBank/DDBJ databases">
        <title>Genome sequence of Brachybacterium phenoliresistens strain W13A50.</title>
        <authorList>
            <person name="Wang X."/>
        </authorList>
    </citation>
    <scope>NUCLEOTIDE SEQUENCE [LARGE SCALE GENOMIC DNA]</scope>
    <source>
        <strain evidence="3 4">W13A50</strain>
    </source>
</reference>
<keyword evidence="2" id="KW-0472">Membrane</keyword>
<dbReference type="Gene3D" id="3.30.70.1430">
    <property type="entry name" value="Multidrug efflux transporter AcrB pore domain"/>
    <property type="match status" value="2"/>
</dbReference>
<dbReference type="InterPro" id="IPR001036">
    <property type="entry name" value="Acrflvin-R"/>
</dbReference>
<dbReference type="SUPFAM" id="SSF82714">
    <property type="entry name" value="Multidrug efflux transporter AcrB TolC docking domain, DN and DC subdomains"/>
    <property type="match status" value="2"/>
</dbReference>
<dbReference type="AlphaFoldDB" id="Z9JMY8"/>
<feature type="compositionally biased region" description="Basic and acidic residues" evidence="1">
    <location>
        <begin position="1204"/>
        <end position="1218"/>
    </location>
</feature>
<dbReference type="EMBL" id="JDYK01000024">
    <property type="protein sequence ID" value="EWS79800.1"/>
    <property type="molecule type" value="Genomic_DNA"/>
</dbReference>
<feature type="compositionally biased region" description="Basic and acidic residues" evidence="1">
    <location>
        <begin position="1235"/>
        <end position="1257"/>
    </location>
</feature>
<dbReference type="PANTHER" id="PTHR32063">
    <property type="match status" value="1"/>
</dbReference>
<feature type="transmembrane region" description="Helical" evidence="2">
    <location>
        <begin position="1163"/>
        <end position="1188"/>
    </location>
</feature>
<feature type="region of interest" description="Disordered" evidence="1">
    <location>
        <begin position="1196"/>
        <end position="1267"/>
    </location>
</feature>
<keyword evidence="2" id="KW-1133">Transmembrane helix</keyword>
<feature type="compositionally biased region" description="Acidic residues" evidence="1">
    <location>
        <begin position="849"/>
        <end position="858"/>
    </location>
</feature>
<feature type="transmembrane region" description="Helical" evidence="2">
    <location>
        <begin position="384"/>
        <end position="408"/>
    </location>
</feature>
<dbReference type="InterPro" id="IPR027463">
    <property type="entry name" value="AcrB_DN_DC_subdom"/>
</dbReference>
<feature type="compositionally biased region" description="Low complexity" evidence="1">
    <location>
        <begin position="1219"/>
        <end position="1233"/>
    </location>
</feature>
<dbReference type="Gene3D" id="3.30.70.1440">
    <property type="entry name" value="Multidrug efflux transporter AcrB pore domain"/>
    <property type="match status" value="1"/>
</dbReference>
<dbReference type="SUPFAM" id="SSF82866">
    <property type="entry name" value="Multidrug efflux transporter AcrB transmembrane domain"/>
    <property type="match status" value="2"/>
</dbReference>
<dbReference type="STRING" id="396014.BF93_09500"/>
<dbReference type="PANTHER" id="PTHR32063:SF0">
    <property type="entry name" value="SWARMING MOTILITY PROTEIN SWRC"/>
    <property type="match status" value="1"/>
</dbReference>
<dbReference type="Gene3D" id="3.30.70.1320">
    <property type="entry name" value="Multidrug efflux transporter AcrB pore domain like"/>
    <property type="match status" value="1"/>
</dbReference>